<dbReference type="SUPFAM" id="SSF50800">
    <property type="entry name" value="PK beta-barrel domain-like"/>
    <property type="match status" value="1"/>
</dbReference>
<dbReference type="PANTHER" id="PTHR30212">
    <property type="entry name" value="PROTEIN YIIM"/>
    <property type="match status" value="1"/>
</dbReference>
<dbReference type="PANTHER" id="PTHR30212:SF2">
    <property type="entry name" value="PROTEIN YIIM"/>
    <property type="match status" value="1"/>
</dbReference>
<proteinExistence type="predicted"/>
<accession>A0ABV7ZGB4</accession>
<comment type="caution">
    <text evidence="2">The sequence shown here is derived from an EMBL/GenBank/DDBJ whole genome shotgun (WGS) entry which is preliminary data.</text>
</comment>
<evidence type="ECO:0000313" key="2">
    <source>
        <dbReference type="EMBL" id="MFC3835255.1"/>
    </source>
</evidence>
<sequence>MNGSRPVRVHSVLVAQSTPLTVGRRIITTGIRKQPQPGRVTVTAGGLDNDHVLNVKHHGGPDQAVYVYTTPDLDAWTEALGEPPEPGAFGENVVLDGLESAALGIGDRLEFHAPGGGTGLLLEVTAPRIPCATLAANMGDPQFVKRFARMRRPGAYTRVLRGGSIGAGDMVTYHPAAGAPTVGDTFDLWYDRAPSREFLTLLLEHPLGIRLRQEVEERLAELN</sequence>
<dbReference type="InterPro" id="IPR052353">
    <property type="entry name" value="Benzoxazolinone_Detox_Enz"/>
</dbReference>
<keyword evidence="3" id="KW-1185">Reference proteome</keyword>
<dbReference type="InterPro" id="IPR005302">
    <property type="entry name" value="MoCF_Sase_C"/>
</dbReference>
<evidence type="ECO:0000313" key="3">
    <source>
        <dbReference type="Proteomes" id="UP001595803"/>
    </source>
</evidence>
<dbReference type="RefSeq" id="WP_322471891.1">
    <property type="nucleotide sequence ID" value="NZ_JBHRZG010000024.1"/>
</dbReference>
<dbReference type="Proteomes" id="UP001595803">
    <property type="component" value="Unassembled WGS sequence"/>
</dbReference>
<name>A0ABV7ZGB4_9DEIO</name>
<feature type="domain" description="MOSC" evidence="1">
    <location>
        <begin position="34"/>
        <end position="174"/>
    </location>
</feature>
<dbReference type="PROSITE" id="PS51340">
    <property type="entry name" value="MOSC"/>
    <property type="match status" value="1"/>
</dbReference>
<dbReference type="InterPro" id="IPR011037">
    <property type="entry name" value="Pyrv_Knase-like_insert_dom_sf"/>
</dbReference>
<evidence type="ECO:0000259" key="1">
    <source>
        <dbReference type="PROSITE" id="PS51340"/>
    </source>
</evidence>
<gene>
    <name evidence="2" type="ORF">ACFOSB_20535</name>
</gene>
<protein>
    <submittedName>
        <fullName evidence="2">MOSC domain-containing protein</fullName>
    </submittedName>
</protein>
<organism evidence="2 3">
    <name type="scientific">Deinococcus rufus</name>
    <dbReference type="NCBI Taxonomy" id="2136097"/>
    <lineage>
        <taxon>Bacteria</taxon>
        <taxon>Thermotogati</taxon>
        <taxon>Deinococcota</taxon>
        <taxon>Deinococci</taxon>
        <taxon>Deinococcales</taxon>
        <taxon>Deinococcaceae</taxon>
        <taxon>Deinococcus</taxon>
    </lineage>
</organism>
<dbReference type="Pfam" id="PF03473">
    <property type="entry name" value="MOSC"/>
    <property type="match status" value="1"/>
</dbReference>
<reference evidence="3" key="1">
    <citation type="journal article" date="2019" name="Int. J. Syst. Evol. Microbiol.">
        <title>The Global Catalogue of Microorganisms (GCM) 10K type strain sequencing project: providing services to taxonomists for standard genome sequencing and annotation.</title>
        <authorList>
            <consortium name="The Broad Institute Genomics Platform"/>
            <consortium name="The Broad Institute Genome Sequencing Center for Infectious Disease"/>
            <person name="Wu L."/>
            <person name="Ma J."/>
        </authorList>
    </citation>
    <scope>NUCLEOTIDE SEQUENCE [LARGE SCALE GENOMIC DNA]</scope>
    <source>
        <strain evidence="3">CCTCC AB 2017081</strain>
    </source>
</reference>
<dbReference type="Gene3D" id="2.40.33.20">
    <property type="entry name" value="PK beta-barrel domain-like"/>
    <property type="match status" value="1"/>
</dbReference>
<dbReference type="EMBL" id="JBHRZG010000024">
    <property type="protein sequence ID" value="MFC3835255.1"/>
    <property type="molecule type" value="Genomic_DNA"/>
</dbReference>